<name>A0ABU3GQ09_9SPHI</name>
<comment type="caution">
    <text evidence="2">The sequence shown here is derived from an EMBL/GenBank/DDBJ whole genome shotgun (WGS) entry which is preliminary data.</text>
</comment>
<proteinExistence type="predicted"/>
<protein>
    <recommendedName>
        <fullName evidence="4">Tetratricopeptide repeat protein</fullName>
    </recommendedName>
</protein>
<keyword evidence="1" id="KW-0472">Membrane</keyword>
<keyword evidence="3" id="KW-1185">Reference proteome</keyword>
<keyword evidence="1" id="KW-0812">Transmembrane</keyword>
<dbReference type="RefSeq" id="WP_311947622.1">
    <property type="nucleotide sequence ID" value="NZ_JAVLVU010000001.1"/>
</dbReference>
<gene>
    <name evidence="2" type="ORF">QE417_000782</name>
</gene>
<evidence type="ECO:0000313" key="3">
    <source>
        <dbReference type="Proteomes" id="UP001258315"/>
    </source>
</evidence>
<dbReference type="Proteomes" id="UP001258315">
    <property type="component" value="Unassembled WGS sequence"/>
</dbReference>
<sequence length="821" mass="94379">MKTSLKTTRPGNYRKLRIYCVSFIIIFFADVAVNIACGPDVDPYDYYISFFHNNLSVTDEYKPFNFTGMAFLYDEQEPANEQAINSAEWAEYLGKNVKATHVEEAMYGLNDKTDSVLQAGYLTGKTQLADSLKMNTFLLALHQKQHNDALTYYRFAKRAEPYATVESSWDPAPRDTAELSRLGNEAILEAKSAKSSFLKLRYAYQAQRLLRYAGEHDAARKVYAQFIQNNNSKSHVKGWALAQQAGTEPDSVKSAYLFSRVFEQYPERRIQAYRCYNWTHAPFGQVLAIAKNNHERAVLYGIKGFGDPVYNTQYLKEIYSCEPQSPVISILLAREVNKLEETFLDRKLSRQRTSIASPVYSYNYWGYDSNYDSVRRSSVNHIIALNNFCSQLFNDRKSPDYGLGKLVPAYLAWMQNATKAGWNHLAALKGVNLRDKLNDQKQLINLLLTSQSIRQLNAVNEQSLLPSLQWLDKKVEAEAKVKVSIENMYSWSHYSQRPFATSARNFYQTILAPAYYKQGAVSKAAVALSKGDGTGNTDVYTAPVTLSFWQNSLHPSSVAKLISWRNNPSKDAYLKLLTQNLRKHPADELYELLGTTYLRHHEYDKAATAFKNVSKTKLDSLRSNFYDTGQGSDPFISRLADYPKVWLTPKSRSYNKLEFAQTMNRLQQRMKTLPNAADYFKYATALYNTGMHGNSWCFISYSWAASDAGREKENYYDDDYIQSTNAEKYYLKARELSRDPEFKAKCTFMAAKCQQKQMVMPSYAYYGYDNSDRYNKAENLYSRTIRQNTYFAQLKASYSKTRFYKTAINECSYFSDFLGMR</sequence>
<reference evidence="3" key="1">
    <citation type="submission" date="2023-07" db="EMBL/GenBank/DDBJ databases">
        <title>Functional and genomic diversity of the sorghum phyllosphere microbiome.</title>
        <authorList>
            <person name="Shade A."/>
        </authorList>
    </citation>
    <scope>NUCLEOTIDE SEQUENCE [LARGE SCALE GENOMIC DNA]</scope>
    <source>
        <strain evidence="3">SORGH_AS_0422</strain>
    </source>
</reference>
<accession>A0ABU3GQ09</accession>
<keyword evidence="1" id="KW-1133">Transmembrane helix</keyword>
<feature type="transmembrane region" description="Helical" evidence="1">
    <location>
        <begin position="16"/>
        <end position="36"/>
    </location>
</feature>
<evidence type="ECO:0008006" key="4">
    <source>
        <dbReference type="Google" id="ProtNLM"/>
    </source>
</evidence>
<dbReference type="EMBL" id="JAVLVU010000001">
    <property type="protein sequence ID" value="MDT3401710.1"/>
    <property type="molecule type" value="Genomic_DNA"/>
</dbReference>
<organism evidence="2 3">
    <name type="scientific">Mucilaginibacter terrae</name>
    <dbReference type="NCBI Taxonomy" id="1955052"/>
    <lineage>
        <taxon>Bacteria</taxon>
        <taxon>Pseudomonadati</taxon>
        <taxon>Bacteroidota</taxon>
        <taxon>Sphingobacteriia</taxon>
        <taxon>Sphingobacteriales</taxon>
        <taxon>Sphingobacteriaceae</taxon>
        <taxon>Mucilaginibacter</taxon>
    </lineage>
</organism>
<evidence type="ECO:0000313" key="2">
    <source>
        <dbReference type="EMBL" id="MDT3401710.1"/>
    </source>
</evidence>
<evidence type="ECO:0000256" key="1">
    <source>
        <dbReference type="SAM" id="Phobius"/>
    </source>
</evidence>